<evidence type="ECO:0000313" key="2">
    <source>
        <dbReference type="EMBL" id="BAG30616.1"/>
    </source>
</evidence>
<dbReference type="HOGENOM" id="CLU_1633226_0_0_11"/>
<proteinExistence type="predicted"/>
<name>B2GIT9_KOCRD</name>
<feature type="compositionally biased region" description="Basic and acidic residues" evidence="1">
    <location>
        <begin position="9"/>
        <end position="20"/>
    </location>
</feature>
<organism evidence="2 3">
    <name type="scientific">Kocuria rhizophila (strain ATCC 9341 / DSM 348 / NBRC 103217 / DC2201)</name>
    <dbReference type="NCBI Taxonomy" id="378753"/>
    <lineage>
        <taxon>Bacteria</taxon>
        <taxon>Bacillati</taxon>
        <taxon>Actinomycetota</taxon>
        <taxon>Actinomycetes</taxon>
        <taxon>Micrococcales</taxon>
        <taxon>Micrococcaceae</taxon>
        <taxon>Kocuria</taxon>
    </lineage>
</organism>
<evidence type="ECO:0000256" key="1">
    <source>
        <dbReference type="SAM" id="MobiDB-lite"/>
    </source>
</evidence>
<dbReference type="KEGG" id="krh:KRH_22690"/>
<evidence type="ECO:0000313" key="3">
    <source>
        <dbReference type="Proteomes" id="UP000008838"/>
    </source>
</evidence>
<feature type="region of interest" description="Disordered" evidence="1">
    <location>
        <begin position="1"/>
        <end position="24"/>
    </location>
</feature>
<dbReference type="Proteomes" id="UP000008838">
    <property type="component" value="Chromosome"/>
</dbReference>
<sequence length="162" mass="17787">MPQDPSSLEGDRHSPHDPPGGRRLAHCPLVRLIFEQDRASSQETLLGAVSTEQEAIDFIAKRKAEGTDNRISCIEMPLLDAVDPPANGDWVYAIVGGTDNVQDEKGNIGPSPRAVLADEKAAQTVYDRQIEENPWSPPYLLKLRLGEIVSIENFGPFREGPC</sequence>
<dbReference type="AlphaFoldDB" id="B2GIT9"/>
<accession>B2GIT9</accession>
<gene>
    <name evidence="2" type="ordered locus">KRH_22690</name>
</gene>
<dbReference type="EMBL" id="AP009152">
    <property type="protein sequence ID" value="BAG30616.1"/>
    <property type="molecule type" value="Genomic_DNA"/>
</dbReference>
<protein>
    <submittedName>
        <fullName evidence="2">Uncharacterized protein</fullName>
    </submittedName>
</protein>
<reference evidence="2 3" key="1">
    <citation type="journal article" date="2008" name="J. Bacteriol.">
        <title>Complete genome sequence of the soil actinomycete Kocuria rhizophila.</title>
        <authorList>
            <person name="Takarada H."/>
            <person name="Sekine M."/>
            <person name="Kosugi H."/>
            <person name="Matsuo Y."/>
            <person name="Fujisawa T."/>
            <person name="Omata S."/>
            <person name="Kishi E."/>
            <person name="Shimizu A."/>
            <person name="Tsukatani N."/>
            <person name="Tanikawa S."/>
            <person name="Fujita N."/>
            <person name="Harayama S."/>
        </authorList>
    </citation>
    <scope>NUCLEOTIDE SEQUENCE [LARGE SCALE GENOMIC DNA]</scope>
    <source>
        <strain evidence="3">ATCC 9341 / DSM 348 / NBRC 103217 / DC2201</strain>
    </source>
</reference>
<keyword evidence="3" id="KW-1185">Reference proteome</keyword>